<evidence type="ECO:0000256" key="1">
    <source>
        <dbReference type="SAM" id="MobiDB-lite"/>
    </source>
</evidence>
<dbReference type="PANTHER" id="PTHR28152">
    <property type="entry name" value="HYDROXYACYL-THIOESTER DEHYDRATASE TYPE 2, MITOCHONDRIAL"/>
    <property type="match status" value="1"/>
</dbReference>
<organism evidence="3 4">
    <name type="scientific">Arenibacterium halophilum</name>
    <dbReference type="NCBI Taxonomy" id="2583821"/>
    <lineage>
        <taxon>Bacteria</taxon>
        <taxon>Pseudomonadati</taxon>
        <taxon>Pseudomonadota</taxon>
        <taxon>Alphaproteobacteria</taxon>
        <taxon>Rhodobacterales</taxon>
        <taxon>Paracoccaceae</taxon>
        <taxon>Arenibacterium</taxon>
    </lineage>
</organism>
<comment type="caution">
    <text evidence="3">The sequence shown here is derived from an EMBL/GenBank/DDBJ whole genome shotgun (WGS) entry which is preliminary data.</text>
</comment>
<dbReference type="SUPFAM" id="SSF54637">
    <property type="entry name" value="Thioesterase/thiol ester dehydrase-isomerase"/>
    <property type="match status" value="2"/>
</dbReference>
<accession>A0ABY2X0A6</accession>
<sequence>MTEPDYSDAIGRTERHTAIITAEKAAALAATLDRDETPADGDALPPGWHWLYFNPFVQRRNIGDDGHPKRGGFLPAVALPRRMWAGGRLTYHQPLTLGTEAEKVSEILNVKAKTGRAGSLVFVTVQHRLLQNGALCIEEEQDIVYREAAAPGAPRPAPAPAPDNASRSEVVTPDPVLLFRYSALTSNGHRIHYDRTYARDEEDYRDLVVHGPLTATLLQGFATAGKGRLARFEFRGMAPLFVDRPFTLEAGSPENGVLPLWAKGPDGELAMQASATLEMPQ</sequence>
<feature type="region of interest" description="Disordered" evidence="1">
    <location>
        <begin position="150"/>
        <end position="169"/>
    </location>
</feature>
<dbReference type="RefSeq" id="WP_138865745.1">
    <property type="nucleotide sequence ID" value="NZ_VCPC01000006.1"/>
</dbReference>
<dbReference type="InterPro" id="IPR052741">
    <property type="entry name" value="Mitochondrial_HTD2"/>
</dbReference>
<reference evidence="3 4" key="1">
    <citation type="submission" date="2019-05" db="EMBL/GenBank/DDBJ databases">
        <title>Marivita sp. nov. isolated from sea sediment.</title>
        <authorList>
            <person name="Kim W."/>
        </authorList>
    </citation>
    <scope>NUCLEOTIDE SEQUENCE [LARGE SCALE GENOMIC DNA]</scope>
    <source>
        <strain evidence="3 4">CAU 1492</strain>
    </source>
</reference>
<name>A0ABY2X0A6_9RHOB</name>
<dbReference type="InterPro" id="IPR039569">
    <property type="entry name" value="FAS1-like_DH_region"/>
</dbReference>
<dbReference type="Pfam" id="PF13452">
    <property type="entry name" value="FAS1_DH_region"/>
    <property type="match status" value="1"/>
</dbReference>
<protein>
    <submittedName>
        <fullName evidence="3">Acyl-CoA dehydrogenase</fullName>
    </submittedName>
</protein>
<evidence type="ECO:0000259" key="2">
    <source>
        <dbReference type="Pfam" id="PF13452"/>
    </source>
</evidence>
<gene>
    <name evidence="3" type="ORF">FGK64_20540</name>
</gene>
<evidence type="ECO:0000313" key="3">
    <source>
        <dbReference type="EMBL" id="TMV08354.1"/>
    </source>
</evidence>
<keyword evidence="4" id="KW-1185">Reference proteome</keyword>
<feature type="domain" description="FAS1-like dehydratase" evidence="2">
    <location>
        <begin position="75"/>
        <end position="135"/>
    </location>
</feature>
<dbReference type="Gene3D" id="3.10.129.10">
    <property type="entry name" value="Hotdog Thioesterase"/>
    <property type="match status" value="1"/>
</dbReference>
<dbReference type="Proteomes" id="UP001191082">
    <property type="component" value="Unassembled WGS sequence"/>
</dbReference>
<dbReference type="EMBL" id="VCPC01000006">
    <property type="protein sequence ID" value="TMV08354.1"/>
    <property type="molecule type" value="Genomic_DNA"/>
</dbReference>
<evidence type="ECO:0000313" key="4">
    <source>
        <dbReference type="Proteomes" id="UP001191082"/>
    </source>
</evidence>
<dbReference type="InterPro" id="IPR029069">
    <property type="entry name" value="HotDog_dom_sf"/>
</dbReference>
<proteinExistence type="predicted"/>
<dbReference type="PANTHER" id="PTHR28152:SF1">
    <property type="entry name" value="HYDROXYACYL-THIOESTER DEHYDRATASE TYPE 2, MITOCHONDRIAL"/>
    <property type="match status" value="1"/>
</dbReference>